<keyword evidence="3" id="KW-1185">Reference proteome</keyword>
<dbReference type="InterPro" id="IPR050194">
    <property type="entry name" value="Glycosyltransferase_grp1"/>
</dbReference>
<proteinExistence type="predicted"/>
<evidence type="ECO:0000259" key="1">
    <source>
        <dbReference type="Pfam" id="PF13579"/>
    </source>
</evidence>
<dbReference type="PANTHER" id="PTHR45947:SF3">
    <property type="entry name" value="SULFOQUINOVOSYL TRANSFERASE SQD2"/>
    <property type="match status" value="1"/>
</dbReference>
<dbReference type="AlphaFoldDB" id="A0A5C6UAQ5"/>
<dbReference type="CDD" id="cd03794">
    <property type="entry name" value="GT4_WbuB-like"/>
    <property type="match status" value="1"/>
</dbReference>
<organism evidence="2 3">
    <name type="scientific">Sphingomonas ginsenosidivorax</name>
    <dbReference type="NCBI Taxonomy" id="862135"/>
    <lineage>
        <taxon>Bacteria</taxon>
        <taxon>Pseudomonadati</taxon>
        <taxon>Pseudomonadota</taxon>
        <taxon>Alphaproteobacteria</taxon>
        <taxon>Sphingomonadales</taxon>
        <taxon>Sphingomonadaceae</taxon>
        <taxon>Sphingomonas</taxon>
    </lineage>
</organism>
<accession>A0A5C6UAQ5</accession>
<dbReference type="InterPro" id="IPR024004">
    <property type="entry name" value="PEP-CTERM/XrtA_GlycosylTrfase"/>
</dbReference>
<comment type="caution">
    <text evidence="2">The sequence shown here is derived from an EMBL/GenBank/DDBJ whole genome shotgun (WGS) entry which is preliminary data.</text>
</comment>
<dbReference type="NCBIfam" id="TIGR04063">
    <property type="entry name" value="stp3"/>
    <property type="match status" value="1"/>
</dbReference>
<dbReference type="GO" id="GO:0016758">
    <property type="term" value="F:hexosyltransferase activity"/>
    <property type="evidence" value="ECO:0007669"/>
    <property type="project" value="TreeGrafter"/>
</dbReference>
<dbReference type="Pfam" id="PF13579">
    <property type="entry name" value="Glyco_trans_4_4"/>
    <property type="match status" value="1"/>
</dbReference>
<dbReference type="RefSeq" id="WP_147079718.1">
    <property type="nucleotide sequence ID" value="NZ_VOQR01000001.1"/>
</dbReference>
<reference evidence="2 3" key="1">
    <citation type="journal article" date="2013" name="Antonie Van Leeuwenhoek">
        <title>Sphingomonas ginsenosidivorax sp. nov., with the ability to transform ginsenosides.</title>
        <authorList>
            <person name="Jin X.F."/>
            <person name="Kim J.K."/>
            <person name="Liu Q.M."/>
            <person name="Kang M.S."/>
            <person name="He D."/>
            <person name="Jin F.X."/>
            <person name="Kim S.C."/>
            <person name="Im W.T."/>
        </authorList>
    </citation>
    <scope>NUCLEOTIDE SEQUENCE [LARGE SCALE GENOMIC DNA]</scope>
    <source>
        <strain evidence="2 3">KHI67</strain>
    </source>
</reference>
<dbReference type="OrthoDB" id="9790710at2"/>
<dbReference type="InterPro" id="IPR028098">
    <property type="entry name" value="Glyco_trans_4-like_N"/>
</dbReference>
<feature type="domain" description="Glycosyltransferase subfamily 4-like N-terminal" evidence="1">
    <location>
        <begin position="16"/>
        <end position="187"/>
    </location>
</feature>
<dbReference type="Gene3D" id="3.40.50.2000">
    <property type="entry name" value="Glycogen Phosphorylase B"/>
    <property type="match status" value="2"/>
</dbReference>
<dbReference type="SUPFAM" id="SSF53756">
    <property type="entry name" value="UDP-Glycosyltransferase/glycogen phosphorylase"/>
    <property type="match status" value="1"/>
</dbReference>
<dbReference type="Proteomes" id="UP000321250">
    <property type="component" value="Unassembled WGS sequence"/>
</dbReference>
<dbReference type="PANTHER" id="PTHR45947">
    <property type="entry name" value="SULFOQUINOVOSYL TRANSFERASE SQD2"/>
    <property type="match status" value="1"/>
</dbReference>
<keyword evidence="2" id="KW-0808">Transferase</keyword>
<sequence length="411" mass="44158">MRILHILDHGLPLQSGYTFRTRAILKAQEARGWAVAAVTGPRHGAAAASVESVDGLTFHRTQATAKPGPIGELAGIHAFAKRIETAVDAFRPDILHAHSPVIDALAALIVARRRKLPLVYEIRAFWEDAAVGNGTGTEGSLRYRTTRALETWAVKRAAGVAVICDGLRRDLVARGIDGDKIIVSPNGVDLELFGTVPPRDDALAAALDLDGKDVVGFIGSFYDYEGLDDLIAAMPALVAARPNARLLMVGGGPMEAALRAQASASPVAAAIHFVGRVPHTEVERYYGLVDILAYPRKRMRLTDLVTPLKPLEAMAQGRLVAASDVGGHRELIRDGETGTLFAPDDPGAIATALAGMFADRSGWDARRTGARAFVEQERNWSSNILRYEPIYQRLVQAASLDVSCQRSPAKV</sequence>
<protein>
    <submittedName>
        <fullName evidence="2">Glycosyltransferase, exosortase A system-associated</fullName>
    </submittedName>
</protein>
<evidence type="ECO:0000313" key="3">
    <source>
        <dbReference type="Proteomes" id="UP000321250"/>
    </source>
</evidence>
<dbReference type="EMBL" id="VOQR01000001">
    <property type="protein sequence ID" value="TXC69977.1"/>
    <property type="molecule type" value="Genomic_DNA"/>
</dbReference>
<name>A0A5C6UAQ5_9SPHN</name>
<evidence type="ECO:0000313" key="2">
    <source>
        <dbReference type="EMBL" id="TXC69977.1"/>
    </source>
</evidence>
<dbReference type="Pfam" id="PF13692">
    <property type="entry name" value="Glyco_trans_1_4"/>
    <property type="match status" value="1"/>
</dbReference>
<gene>
    <name evidence="2" type="ORF">FSB78_02675</name>
</gene>